<name>A0AA38CFR9_TAXCH</name>
<evidence type="ECO:0000313" key="3">
    <source>
        <dbReference type="Proteomes" id="UP000824469"/>
    </source>
</evidence>
<gene>
    <name evidence="2" type="ORF">KI387_031417</name>
</gene>
<protein>
    <submittedName>
        <fullName evidence="2">Uncharacterized protein</fullName>
    </submittedName>
</protein>
<accession>A0AA38CFR9</accession>
<proteinExistence type="predicted"/>
<feature type="compositionally biased region" description="Basic and acidic residues" evidence="1">
    <location>
        <begin position="27"/>
        <end position="66"/>
    </location>
</feature>
<dbReference type="Proteomes" id="UP000824469">
    <property type="component" value="Unassembled WGS sequence"/>
</dbReference>
<feature type="non-terminal residue" evidence="2">
    <location>
        <position position="76"/>
    </location>
</feature>
<organism evidence="2 3">
    <name type="scientific">Taxus chinensis</name>
    <name type="common">Chinese yew</name>
    <name type="synonym">Taxus wallichiana var. chinensis</name>
    <dbReference type="NCBI Taxonomy" id="29808"/>
    <lineage>
        <taxon>Eukaryota</taxon>
        <taxon>Viridiplantae</taxon>
        <taxon>Streptophyta</taxon>
        <taxon>Embryophyta</taxon>
        <taxon>Tracheophyta</taxon>
        <taxon>Spermatophyta</taxon>
        <taxon>Pinopsida</taxon>
        <taxon>Pinidae</taxon>
        <taxon>Conifers II</taxon>
        <taxon>Cupressales</taxon>
        <taxon>Taxaceae</taxon>
        <taxon>Taxus</taxon>
    </lineage>
</organism>
<keyword evidence="3" id="KW-1185">Reference proteome</keyword>
<sequence>KFEKSTKDLDDLLGKQNQQVIEQVWGFKDDFKGKEKMNQEDSFQERRMKDQARNGKKENSTKDNVKTKSIRQPNAS</sequence>
<evidence type="ECO:0000256" key="1">
    <source>
        <dbReference type="SAM" id="MobiDB-lite"/>
    </source>
</evidence>
<comment type="caution">
    <text evidence="2">The sequence shown here is derived from an EMBL/GenBank/DDBJ whole genome shotgun (WGS) entry which is preliminary data.</text>
</comment>
<dbReference type="AlphaFoldDB" id="A0AA38CFR9"/>
<dbReference type="EMBL" id="JAHRHJ020000010">
    <property type="protein sequence ID" value="KAH9299735.1"/>
    <property type="molecule type" value="Genomic_DNA"/>
</dbReference>
<feature type="non-terminal residue" evidence="2">
    <location>
        <position position="1"/>
    </location>
</feature>
<reference evidence="2 3" key="1">
    <citation type="journal article" date="2021" name="Nat. Plants">
        <title>The Taxus genome provides insights into paclitaxel biosynthesis.</title>
        <authorList>
            <person name="Xiong X."/>
            <person name="Gou J."/>
            <person name="Liao Q."/>
            <person name="Li Y."/>
            <person name="Zhou Q."/>
            <person name="Bi G."/>
            <person name="Li C."/>
            <person name="Du R."/>
            <person name="Wang X."/>
            <person name="Sun T."/>
            <person name="Guo L."/>
            <person name="Liang H."/>
            <person name="Lu P."/>
            <person name="Wu Y."/>
            <person name="Zhang Z."/>
            <person name="Ro D.K."/>
            <person name="Shang Y."/>
            <person name="Huang S."/>
            <person name="Yan J."/>
        </authorList>
    </citation>
    <scope>NUCLEOTIDE SEQUENCE [LARGE SCALE GENOMIC DNA]</scope>
    <source>
        <strain evidence="2">Ta-2019</strain>
    </source>
</reference>
<evidence type="ECO:0000313" key="2">
    <source>
        <dbReference type="EMBL" id="KAH9299735.1"/>
    </source>
</evidence>
<feature type="region of interest" description="Disordered" evidence="1">
    <location>
        <begin position="27"/>
        <end position="76"/>
    </location>
</feature>